<dbReference type="GO" id="GO:0007131">
    <property type="term" value="P:reciprocal meiotic recombination"/>
    <property type="evidence" value="ECO:0007669"/>
    <property type="project" value="TreeGrafter"/>
</dbReference>
<evidence type="ECO:0000313" key="18">
    <source>
        <dbReference type="Proteomes" id="UP000694569"/>
    </source>
</evidence>
<sequence>MILYLITQCQLGADMACTQGADFYHSMEQHRMLLLQSLSIREDQSPQSSTNVQEAITSPQVLEAIEKIIQEVVESLCKNQAPVLTFDDRSTWGNIEFNEQVGLQMVKHRTTRKVKSDNPRSAQKFALIIKILSVIYKLVQCNNYATKRDIYYTDVQLYGNQTVVDNIINDVSCMLRIPRISLHILSTSKGCVAGALMFMEEDGTRVDCSRSSTGILVPSNIEGIRNMYSQAKFVLIIEKDATFQRLLDDDFCNTVGPGILITGKGVPDLNTRLLIRKLWDRFHIPIFTLVDADPHGIEIMCIYKYGSLSMSFEAHQLTVPSISWLGLLPSDLERLHVHSESLIPLTAMDQRKLSSLQRRPYINSQPLWKKEMEIMAARQMKAEIQALTSLSPNYLTRVYLPNKLQYGGWI</sequence>
<keyword evidence="6" id="KW-0479">Metal-binding</keyword>
<evidence type="ECO:0000256" key="9">
    <source>
        <dbReference type="ARBA" id="ARBA00023029"/>
    </source>
</evidence>
<evidence type="ECO:0000256" key="1">
    <source>
        <dbReference type="ARBA" id="ARBA00000185"/>
    </source>
</evidence>
<dbReference type="Pfam" id="PF04406">
    <property type="entry name" value="TP6A_N"/>
    <property type="match status" value="1"/>
</dbReference>
<dbReference type="PANTHER" id="PTHR10848">
    <property type="entry name" value="MEIOTIC RECOMBINATION PROTEIN SPO11"/>
    <property type="match status" value="1"/>
</dbReference>
<evidence type="ECO:0000256" key="6">
    <source>
        <dbReference type="ARBA" id="ARBA00022723"/>
    </source>
</evidence>
<dbReference type="Gene3D" id="1.10.10.10">
    <property type="entry name" value="Winged helix-like DNA-binding domain superfamily/Winged helix DNA-binding domain"/>
    <property type="match status" value="1"/>
</dbReference>
<keyword evidence="8" id="KW-0460">Magnesium</keyword>
<dbReference type="GO" id="GO:0000228">
    <property type="term" value="C:nuclear chromosome"/>
    <property type="evidence" value="ECO:0007669"/>
    <property type="project" value="TreeGrafter"/>
</dbReference>
<evidence type="ECO:0000256" key="8">
    <source>
        <dbReference type="ARBA" id="ARBA00022842"/>
    </source>
</evidence>
<dbReference type="GO" id="GO:0003918">
    <property type="term" value="F:DNA topoisomerase type II (double strand cut, ATP-hydrolyzing) activity"/>
    <property type="evidence" value="ECO:0007669"/>
    <property type="project" value="UniProtKB-UniRule"/>
</dbReference>
<proteinExistence type="inferred from homology"/>
<feature type="domain" description="Spo11/DNA topoisomerase VI subunit A N-terminal" evidence="15">
    <location>
        <begin position="123"/>
        <end position="184"/>
    </location>
</feature>
<dbReference type="GeneTree" id="ENSGT00390000001787"/>
<evidence type="ECO:0000256" key="2">
    <source>
        <dbReference type="ARBA" id="ARBA00001946"/>
    </source>
</evidence>
<evidence type="ECO:0000256" key="11">
    <source>
        <dbReference type="ARBA" id="ARBA00023235"/>
    </source>
</evidence>
<dbReference type="PANTHER" id="PTHR10848:SF0">
    <property type="entry name" value="MEIOTIC RECOMBINATION PROTEIN SPO11"/>
    <property type="match status" value="1"/>
</dbReference>
<evidence type="ECO:0000256" key="12">
    <source>
        <dbReference type="ARBA" id="ARBA00023242"/>
    </source>
</evidence>
<feature type="domain" description="Topoisomerase 6 subunit A/Spo11 TOPRIM" evidence="16">
    <location>
        <begin position="233"/>
        <end position="404"/>
    </location>
</feature>
<comment type="subcellular location">
    <subcellularLocation>
        <location evidence="3">Nucleus</location>
    </subcellularLocation>
</comment>
<dbReference type="InterPro" id="IPR036388">
    <property type="entry name" value="WH-like_DNA-bd_sf"/>
</dbReference>
<comment type="catalytic activity">
    <reaction evidence="1 14">
        <text>ATP-dependent breakage, passage and rejoining of double-stranded DNA.</text>
        <dbReference type="EC" id="5.6.2.2"/>
    </reaction>
</comment>
<evidence type="ECO:0000256" key="5">
    <source>
        <dbReference type="ARBA" id="ARBA00012895"/>
    </source>
</evidence>
<keyword evidence="11 14" id="KW-0413">Isomerase</keyword>
<dbReference type="Gene3D" id="3.40.1360.10">
    <property type="match status" value="1"/>
</dbReference>
<feature type="active site" description="O-(5'-phospho-DNA)-tyrosine intermediate" evidence="14">
    <location>
        <position position="152"/>
    </location>
</feature>
<keyword evidence="9 14" id="KW-0799">Topoisomerase</keyword>
<dbReference type="CDD" id="cd00223">
    <property type="entry name" value="TOPRIM_TopoIIB_SPO"/>
    <property type="match status" value="1"/>
</dbReference>
<dbReference type="InterPro" id="IPR002815">
    <property type="entry name" value="Spo11/TopoVI_A"/>
</dbReference>
<dbReference type="PRINTS" id="PR01551">
    <property type="entry name" value="SPO11HOMOLOG"/>
</dbReference>
<dbReference type="EC" id="5.6.2.2" evidence="5"/>
<dbReference type="InterPro" id="IPR036078">
    <property type="entry name" value="Spo11/TopoVI_A_sf"/>
</dbReference>
<dbReference type="InterPro" id="IPR013048">
    <property type="entry name" value="Meiotic_Spo11"/>
</dbReference>
<dbReference type="FunFam" id="1.10.10.10:FF:000387">
    <property type="entry name" value="DNA topoisomerase 6 subunit A"/>
    <property type="match status" value="1"/>
</dbReference>
<dbReference type="Ensembl" id="ENSLLET00000043122.1">
    <property type="protein sequence ID" value="ENSLLEP00000041458.1"/>
    <property type="gene ID" value="ENSLLEG00000026372.1"/>
</dbReference>
<protein>
    <recommendedName>
        <fullName evidence="5">DNA topoisomerase (ATP-hydrolyzing)</fullName>
        <ecNumber evidence="5">5.6.2.2</ecNumber>
    </recommendedName>
    <alternativeName>
        <fullName evidence="13">Meiotic recombination protein SPO11-3</fullName>
    </alternativeName>
</protein>
<evidence type="ECO:0000256" key="3">
    <source>
        <dbReference type="ARBA" id="ARBA00004123"/>
    </source>
</evidence>
<gene>
    <name evidence="17" type="primary">SPO11</name>
</gene>
<dbReference type="GO" id="GO:0000706">
    <property type="term" value="P:meiotic DNA double-strand break processing"/>
    <property type="evidence" value="ECO:0007669"/>
    <property type="project" value="TreeGrafter"/>
</dbReference>
<dbReference type="GO" id="GO:0042138">
    <property type="term" value="P:meiotic DNA double-strand break formation"/>
    <property type="evidence" value="ECO:0007669"/>
    <property type="project" value="InterPro"/>
</dbReference>
<evidence type="ECO:0000256" key="10">
    <source>
        <dbReference type="ARBA" id="ARBA00023125"/>
    </source>
</evidence>
<evidence type="ECO:0000256" key="7">
    <source>
        <dbReference type="ARBA" id="ARBA00022741"/>
    </source>
</evidence>
<dbReference type="SUPFAM" id="SSF56726">
    <property type="entry name" value="DNA topoisomerase IV, alpha subunit"/>
    <property type="match status" value="1"/>
</dbReference>
<evidence type="ECO:0000259" key="16">
    <source>
        <dbReference type="Pfam" id="PF21180"/>
    </source>
</evidence>
<evidence type="ECO:0000259" key="15">
    <source>
        <dbReference type="Pfam" id="PF04406"/>
    </source>
</evidence>
<dbReference type="OrthoDB" id="5377392at2759"/>
<keyword evidence="12" id="KW-0539">Nucleus</keyword>
<dbReference type="InterPro" id="IPR034136">
    <property type="entry name" value="TOPRIM_Topo6A/Spo11"/>
</dbReference>
<evidence type="ECO:0000256" key="13">
    <source>
        <dbReference type="ARBA" id="ARBA00082656"/>
    </source>
</evidence>
<dbReference type="PROSITE" id="PS52041">
    <property type="entry name" value="TOPO_IIB"/>
    <property type="match status" value="1"/>
</dbReference>
<accession>A0A8C5QTU4</accession>
<evidence type="ECO:0000313" key="17">
    <source>
        <dbReference type="Ensembl" id="ENSLLEP00000041458.1"/>
    </source>
</evidence>
<keyword evidence="10 14" id="KW-0238">DNA-binding</keyword>
<dbReference type="GO" id="GO:0005524">
    <property type="term" value="F:ATP binding"/>
    <property type="evidence" value="ECO:0007669"/>
    <property type="project" value="InterPro"/>
</dbReference>
<evidence type="ECO:0000256" key="14">
    <source>
        <dbReference type="PROSITE-ProRule" id="PRU01385"/>
    </source>
</evidence>
<dbReference type="AlphaFoldDB" id="A0A8C5QTU4"/>
<dbReference type="FunFam" id="3.40.1360.10:FF:000003">
    <property type="entry name" value="DNA topoisomerase 6 subunit A"/>
    <property type="match status" value="1"/>
</dbReference>
<reference evidence="17" key="2">
    <citation type="submission" date="2025-09" db="UniProtKB">
        <authorList>
            <consortium name="Ensembl"/>
        </authorList>
    </citation>
    <scope>IDENTIFICATION</scope>
</reference>
<dbReference type="GO" id="GO:0003677">
    <property type="term" value="F:DNA binding"/>
    <property type="evidence" value="ECO:0007669"/>
    <property type="project" value="UniProtKB-UniRule"/>
</dbReference>
<name>A0A8C5QTU4_9ANUR</name>
<reference evidence="17" key="1">
    <citation type="submission" date="2025-08" db="UniProtKB">
        <authorList>
            <consortium name="Ensembl"/>
        </authorList>
    </citation>
    <scope>IDENTIFICATION</scope>
</reference>
<dbReference type="Proteomes" id="UP000694569">
    <property type="component" value="Unplaced"/>
</dbReference>
<comment type="similarity">
    <text evidence="4 14">Belongs to the TOP6A family.</text>
</comment>
<dbReference type="InterPro" id="IPR013049">
    <property type="entry name" value="Spo11/TopoVI_A_N"/>
</dbReference>
<organism evidence="17 18">
    <name type="scientific">Leptobrachium leishanense</name>
    <name type="common">Leishan spiny toad</name>
    <dbReference type="NCBI Taxonomy" id="445787"/>
    <lineage>
        <taxon>Eukaryota</taxon>
        <taxon>Metazoa</taxon>
        <taxon>Chordata</taxon>
        <taxon>Craniata</taxon>
        <taxon>Vertebrata</taxon>
        <taxon>Euteleostomi</taxon>
        <taxon>Amphibia</taxon>
        <taxon>Batrachia</taxon>
        <taxon>Anura</taxon>
        <taxon>Pelobatoidea</taxon>
        <taxon>Megophryidae</taxon>
        <taxon>Leptobrachium</taxon>
    </lineage>
</organism>
<comment type="cofactor">
    <cofactor evidence="2">
        <name>Mg(2+)</name>
        <dbReference type="ChEBI" id="CHEBI:18420"/>
    </cofactor>
</comment>
<evidence type="ECO:0000256" key="4">
    <source>
        <dbReference type="ARBA" id="ARBA00006559"/>
    </source>
</evidence>
<dbReference type="Pfam" id="PF21180">
    <property type="entry name" value="TOP6A-Spo11_Toprim"/>
    <property type="match status" value="1"/>
</dbReference>
<keyword evidence="18" id="KW-1185">Reference proteome</keyword>
<dbReference type="PRINTS" id="PR01550">
    <property type="entry name" value="TOP6AFAMILY"/>
</dbReference>
<keyword evidence="7" id="KW-0547">Nucleotide-binding</keyword>
<dbReference type="GO" id="GO:0046872">
    <property type="term" value="F:metal ion binding"/>
    <property type="evidence" value="ECO:0007669"/>
    <property type="project" value="UniProtKB-KW"/>
</dbReference>